<sequence>MEEVEKDTTVAPASARVKHEVRFDDYDSTLDVLFGANGRILSSLSKGGFQHLLSGVRGNTGAKSGRYVFEAQVLESEGPVTLRLGFSTAKSSLFLGDGSLDNVSFDLEGSFLFCEPGATQLRKATGAIKAITTETLPVIAVLLNLTQDESLGNTVSVFVDGQRAGPPQPLPQHLRGKALYPTITFKNAKLAVNLGAGLFKALPFACPTFADIATEDHESASFRRPADNETRVVVPVGLPDGGVFDFVDRFMEDNPGYVELSDRALRSWAIASGLESKEEGCRDDPEFSFGVPALDEKSIRPMLKTLAMLNNRSCVVTSIKSSLLQSDRVELLKSFPESTKKTAVVLVGEPNAPFKDWVQKKIRSNYEARKDFLEKRKALVAATGEMLSEEDTLPLEEPRGDSVFLPRSGNLPDLTSQIISRFYAKFSLPVTTDGFQEVRHEWLGEQDAKTYLQKWIQERKTTLIVEGLVPSPWFAAKIAAWRSFRSELRDKHVQFTNKKSQAKSAGVDLEVGMCSLDSASVHDADEKGTPLYANFKYEDWLILSWRIELHLLATGFLNDVDDPERLGIPEDHVAHYYELYHELKLTMKKLNCDTLPQTVKLLKEPTELISGPGDRKFLRSTLDKETDFDVFVRGVESYRRDRLRRIEAGDESAQLKFPKPMPKAAAPKGAPAKGVVKAPVTKAPVAKGPVAKGPVAKVACSPVRTVVTKSPAAATAGVKRPVVDAVANGGPALKKLRPEGSIVAKVAKTPGVNIAKAPVAKVAVAKVAVAKRPPVA</sequence>
<dbReference type="PROSITE" id="PS50188">
    <property type="entry name" value="B302_SPRY"/>
    <property type="match status" value="1"/>
</dbReference>
<dbReference type="AlphaFoldDB" id="A0A7S1EZW4"/>
<dbReference type="InterPro" id="IPR001870">
    <property type="entry name" value="B30.2/SPRY"/>
</dbReference>
<dbReference type="GO" id="GO:0000380">
    <property type="term" value="P:alternative mRNA splicing, via spliceosome"/>
    <property type="evidence" value="ECO:0007669"/>
    <property type="project" value="TreeGrafter"/>
</dbReference>
<dbReference type="SUPFAM" id="SSF49899">
    <property type="entry name" value="Concanavalin A-like lectins/glucanases"/>
    <property type="match status" value="1"/>
</dbReference>
<dbReference type="EMBL" id="HBFQ01014377">
    <property type="protein sequence ID" value="CAD8835601.1"/>
    <property type="molecule type" value="Transcribed_RNA"/>
</dbReference>
<reference evidence="2" key="1">
    <citation type="submission" date="2021-01" db="EMBL/GenBank/DDBJ databases">
        <authorList>
            <person name="Corre E."/>
            <person name="Pelletier E."/>
            <person name="Niang G."/>
            <person name="Scheremetjew M."/>
            <person name="Finn R."/>
            <person name="Kale V."/>
            <person name="Holt S."/>
            <person name="Cochrane G."/>
            <person name="Meng A."/>
            <person name="Brown T."/>
            <person name="Cohen L."/>
        </authorList>
    </citation>
    <scope>NUCLEOTIDE SEQUENCE</scope>
</reference>
<protein>
    <recommendedName>
        <fullName evidence="1">B30.2/SPRY domain-containing protein</fullName>
    </recommendedName>
</protein>
<name>A0A7S1EZW4_NOCSC</name>
<accession>A0A7S1EZW4</accession>
<dbReference type="PANTHER" id="PTHR12381">
    <property type="entry name" value="HETEROGENEOUS NUCLEAR RIBONUCLEOPROTEIN U FAMILY MEMBER"/>
    <property type="match status" value="1"/>
</dbReference>
<evidence type="ECO:0000259" key="1">
    <source>
        <dbReference type="PROSITE" id="PS50188"/>
    </source>
</evidence>
<gene>
    <name evidence="2" type="ORF">NSCI0253_LOCUS9949</name>
</gene>
<dbReference type="InterPro" id="IPR013320">
    <property type="entry name" value="ConA-like_dom_sf"/>
</dbReference>
<feature type="domain" description="B30.2/SPRY" evidence="1">
    <location>
        <begin position="1"/>
        <end position="199"/>
    </location>
</feature>
<dbReference type="PANTHER" id="PTHR12381:SF56">
    <property type="entry name" value="B30.2_SPRY DOMAIN-CONTAINING PROTEIN-RELATED"/>
    <property type="match status" value="1"/>
</dbReference>
<proteinExistence type="predicted"/>
<dbReference type="InterPro" id="IPR043136">
    <property type="entry name" value="B30.2/SPRY_sf"/>
</dbReference>
<evidence type="ECO:0000313" key="2">
    <source>
        <dbReference type="EMBL" id="CAD8835601.1"/>
    </source>
</evidence>
<dbReference type="GO" id="GO:0003723">
    <property type="term" value="F:RNA binding"/>
    <property type="evidence" value="ECO:0007669"/>
    <property type="project" value="TreeGrafter"/>
</dbReference>
<dbReference type="Gene3D" id="2.60.120.920">
    <property type="match status" value="1"/>
</dbReference>
<organism evidence="2">
    <name type="scientific">Noctiluca scintillans</name>
    <name type="common">Sea sparkle</name>
    <name type="synonym">Red tide dinoflagellate</name>
    <dbReference type="NCBI Taxonomy" id="2966"/>
    <lineage>
        <taxon>Eukaryota</taxon>
        <taxon>Sar</taxon>
        <taxon>Alveolata</taxon>
        <taxon>Dinophyceae</taxon>
        <taxon>Noctilucales</taxon>
        <taxon>Noctilucaceae</taxon>
        <taxon>Noctiluca</taxon>
    </lineage>
</organism>
<dbReference type="GO" id="GO:0005634">
    <property type="term" value="C:nucleus"/>
    <property type="evidence" value="ECO:0007669"/>
    <property type="project" value="TreeGrafter"/>
</dbReference>